<proteinExistence type="predicted"/>
<reference evidence="1 2" key="1">
    <citation type="submission" date="2015-09" db="EMBL/GenBank/DDBJ databases">
        <title>Draft genome sequence of Kouleothrix aurantiaca JCM 19913.</title>
        <authorList>
            <person name="Hemp J."/>
        </authorList>
    </citation>
    <scope>NUCLEOTIDE SEQUENCE [LARGE SCALE GENOMIC DNA]</scope>
    <source>
        <strain evidence="1 2">COM-B</strain>
    </source>
</reference>
<gene>
    <name evidence="1" type="ORF">SE17_12595</name>
</gene>
<evidence type="ECO:0000313" key="1">
    <source>
        <dbReference type="EMBL" id="KPV52925.1"/>
    </source>
</evidence>
<dbReference type="AlphaFoldDB" id="A0A0N8PSJ8"/>
<comment type="caution">
    <text evidence="1">The sequence shown here is derived from an EMBL/GenBank/DDBJ whole genome shotgun (WGS) entry which is preliminary data.</text>
</comment>
<dbReference type="EMBL" id="LJCR01000390">
    <property type="protein sequence ID" value="KPV52925.1"/>
    <property type="molecule type" value="Genomic_DNA"/>
</dbReference>
<organism evidence="1 2">
    <name type="scientific">Kouleothrix aurantiaca</name>
    <dbReference type="NCBI Taxonomy" id="186479"/>
    <lineage>
        <taxon>Bacteria</taxon>
        <taxon>Bacillati</taxon>
        <taxon>Chloroflexota</taxon>
        <taxon>Chloroflexia</taxon>
        <taxon>Chloroflexales</taxon>
        <taxon>Roseiflexineae</taxon>
        <taxon>Roseiflexaceae</taxon>
        <taxon>Kouleothrix</taxon>
    </lineage>
</organism>
<dbReference type="Proteomes" id="UP000050509">
    <property type="component" value="Unassembled WGS sequence"/>
</dbReference>
<evidence type="ECO:0000313" key="2">
    <source>
        <dbReference type="Proteomes" id="UP000050509"/>
    </source>
</evidence>
<name>A0A0N8PSJ8_9CHLR</name>
<protein>
    <submittedName>
        <fullName evidence="1">Uncharacterized protein</fullName>
    </submittedName>
</protein>
<keyword evidence="2" id="KW-1185">Reference proteome</keyword>
<accession>A0A0N8PSJ8</accession>
<sequence length="63" mass="7471">MTALHAARNDIHDACRDEIRRLSVAHITYTADVALSNWEYCFQAGEYRRARGWWALYEQLRTK</sequence>